<dbReference type="RefSeq" id="WP_344656759.1">
    <property type="nucleotide sequence ID" value="NZ_BAAAQM010000009.1"/>
</dbReference>
<comment type="caution">
    <text evidence="1">The sequence shown here is derived from an EMBL/GenBank/DDBJ whole genome shotgun (WGS) entry which is preliminary data.</text>
</comment>
<evidence type="ECO:0000313" key="1">
    <source>
        <dbReference type="EMBL" id="GAA1963688.1"/>
    </source>
</evidence>
<accession>A0ABN2R5F7</accession>
<sequence>MAHTTVSDHVVVSADAGRAQAHQDLTSTALIPAPVETTGADFERWHRRVFLAFGLRLAEHSDGHRFTLYDQRLAKEEFDAADTAYHDAFNDEVIAWPLERLLADAQRATAVAACQGITPPPGKFQLVAWQ</sequence>
<dbReference type="Proteomes" id="UP001499854">
    <property type="component" value="Unassembled WGS sequence"/>
</dbReference>
<proteinExistence type="predicted"/>
<reference evidence="1 2" key="1">
    <citation type="journal article" date="2019" name="Int. J. Syst. Evol. Microbiol.">
        <title>The Global Catalogue of Microorganisms (GCM) 10K type strain sequencing project: providing services to taxonomists for standard genome sequencing and annotation.</title>
        <authorList>
            <consortium name="The Broad Institute Genomics Platform"/>
            <consortium name="The Broad Institute Genome Sequencing Center for Infectious Disease"/>
            <person name="Wu L."/>
            <person name="Ma J."/>
        </authorList>
    </citation>
    <scope>NUCLEOTIDE SEQUENCE [LARGE SCALE GENOMIC DNA]</scope>
    <source>
        <strain evidence="1 2">JCM 16013</strain>
    </source>
</reference>
<dbReference type="EMBL" id="BAAAQM010000009">
    <property type="protein sequence ID" value="GAA1963688.1"/>
    <property type="molecule type" value="Genomic_DNA"/>
</dbReference>
<gene>
    <name evidence="1" type="ORF">GCM10009838_21000</name>
</gene>
<name>A0ABN2R5F7_9ACTN</name>
<protein>
    <submittedName>
        <fullName evidence="1">Uncharacterized protein</fullName>
    </submittedName>
</protein>
<evidence type="ECO:0000313" key="2">
    <source>
        <dbReference type="Proteomes" id="UP001499854"/>
    </source>
</evidence>
<organism evidence="1 2">
    <name type="scientific">Catenulispora subtropica</name>
    <dbReference type="NCBI Taxonomy" id="450798"/>
    <lineage>
        <taxon>Bacteria</taxon>
        <taxon>Bacillati</taxon>
        <taxon>Actinomycetota</taxon>
        <taxon>Actinomycetes</taxon>
        <taxon>Catenulisporales</taxon>
        <taxon>Catenulisporaceae</taxon>
        <taxon>Catenulispora</taxon>
    </lineage>
</organism>
<keyword evidence="2" id="KW-1185">Reference proteome</keyword>